<dbReference type="SUPFAM" id="SSF52540">
    <property type="entry name" value="P-loop containing nucleoside triphosphate hydrolases"/>
    <property type="match status" value="1"/>
</dbReference>
<dbReference type="PANTHER" id="PTHR43566">
    <property type="entry name" value="CONSERVED PROTEIN"/>
    <property type="match status" value="1"/>
</dbReference>
<evidence type="ECO:0000313" key="4">
    <source>
        <dbReference type="Proteomes" id="UP000034778"/>
    </source>
</evidence>
<dbReference type="Pfam" id="PF13173">
    <property type="entry name" value="AAA_14"/>
    <property type="match status" value="1"/>
</dbReference>
<dbReference type="EMBL" id="LBOW01000008">
    <property type="protein sequence ID" value="KKP44468.1"/>
    <property type="molecule type" value="Genomic_DNA"/>
</dbReference>
<organism evidence="3 4">
    <name type="scientific">Candidatus Woesebacteria bacterium GW2011_GWB1_33_22</name>
    <dbReference type="NCBI Taxonomy" id="1618566"/>
    <lineage>
        <taxon>Bacteria</taxon>
        <taxon>Candidatus Woeseibacteriota</taxon>
    </lineage>
</organism>
<name>A0A0F9ZJR6_9BACT</name>
<dbReference type="InterPro" id="IPR041682">
    <property type="entry name" value="AAA_14"/>
</dbReference>
<reference evidence="3 4" key="1">
    <citation type="journal article" date="2015" name="Nature">
        <title>rRNA introns, odd ribosomes, and small enigmatic genomes across a large radiation of phyla.</title>
        <authorList>
            <person name="Brown C.T."/>
            <person name="Hug L.A."/>
            <person name="Thomas B.C."/>
            <person name="Sharon I."/>
            <person name="Castelle C.J."/>
            <person name="Singh A."/>
            <person name="Wilkins M.J."/>
            <person name="Williams K.H."/>
            <person name="Banfield J.F."/>
        </authorList>
    </citation>
    <scope>NUCLEOTIDE SEQUENCE [LARGE SCALE GENOMIC DNA]</scope>
</reference>
<protein>
    <submittedName>
        <fullName evidence="3">AAA ATPase</fullName>
    </submittedName>
</protein>
<dbReference type="STRING" id="1618566.UR35_C0008G0013"/>
<feature type="domain" description="AAA" evidence="1">
    <location>
        <begin position="21"/>
        <end position="151"/>
    </location>
</feature>
<dbReference type="Proteomes" id="UP000034778">
    <property type="component" value="Unassembled WGS sequence"/>
</dbReference>
<dbReference type="InterPro" id="IPR025420">
    <property type="entry name" value="DUF4143"/>
</dbReference>
<dbReference type="AlphaFoldDB" id="A0A0F9ZJR6"/>
<gene>
    <name evidence="3" type="ORF">UR35_C0008G0013</name>
</gene>
<evidence type="ECO:0000259" key="1">
    <source>
        <dbReference type="Pfam" id="PF13173"/>
    </source>
</evidence>
<dbReference type="Pfam" id="PF13635">
    <property type="entry name" value="DUF4143"/>
    <property type="match status" value="1"/>
</dbReference>
<evidence type="ECO:0000313" key="3">
    <source>
        <dbReference type="EMBL" id="KKP44468.1"/>
    </source>
</evidence>
<evidence type="ECO:0000259" key="2">
    <source>
        <dbReference type="Pfam" id="PF13635"/>
    </source>
</evidence>
<feature type="domain" description="DUF4143" evidence="2">
    <location>
        <begin position="202"/>
        <end position="351"/>
    </location>
</feature>
<comment type="caution">
    <text evidence="3">The sequence shown here is derived from an EMBL/GenBank/DDBJ whole genome shotgun (WGS) entry which is preliminary data.</text>
</comment>
<accession>A0A0F9ZJR6</accession>
<sequence>MEKVILKRDIIDEIQTYLGTNNIIVLHGARQVGKTHILYYLQNYLQGLQKQTHYMDLEDSRDLENVDQGIDYFLSYIKGAGIKEGATIFIDEIQYLNNPSSFLKLMIDHHSEYQLVVSGSSSFDIKSKFSDSLVGRTVEFEIYPLNFSEFLRFKNIKTNLISQLYDLYNEYIAFGGYPKVVIEDDILRKEKYLQQVIDTYIKKDIFDLANIKETKKFNDLLKVLSSQSGQLLKISELSDITGLAMQTINSYLEILEETYIIKLISPFSTSPKVEVGKTPKIFFYDTGILQMIWIKKLQKEKIGNVLETSVFSELVKKYGRGNINYWRNKNMNEIDFIVEIDNEILPIEVKNNFAQFKKSKINSFLEKYKIDKFNVVGLDGEKNQDYFKYPWEI</sequence>
<dbReference type="PANTHER" id="PTHR43566:SF1">
    <property type="entry name" value="AAA+ ATPASE DOMAIN-CONTAINING PROTEIN"/>
    <property type="match status" value="1"/>
</dbReference>
<dbReference type="Gene3D" id="3.40.50.300">
    <property type="entry name" value="P-loop containing nucleotide triphosphate hydrolases"/>
    <property type="match status" value="1"/>
</dbReference>
<proteinExistence type="predicted"/>
<dbReference type="InterPro" id="IPR027417">
    <property type="entry name" value="P-loop_NTPase"/>
</dbReference>